<proteinExistence type="predicted"/>
<evidence type="ECO:0000313" key="4">
    <source>
        <dbReference type="EMBL" id="OAE20001.1"/>
    </source>
</evidence>
<reference evidence="6" key="3">
    <citation type="journal article" date="2020" name="Curr. Biol.">
        <title>Chromatin organization in early land plants reveals an ancestral association between H3K27me3, transposons, and constitutive heterochromatin.</title>
        <authorList>
            <person name="Montgomery S.A."/>
            <person name="Tanizawa Y."/>
            <person name="Galik B."/>
            <person name="Wang N."/>
            <person name="Ito T."/>
            <person name="Mochizuki T."/>
            <person name="Akimcheva S."/>
            <person name="Bowman J.L."/>
            <person name="Cognat V."/>
            <person name="Marechal-Drouard L."/>
            <person name="Ekker H."/>
            <person name="Hong S.F."/>
            <person name="Kohchi T."/>
            <person name="Lin S.S."/>
            <person name="Liu L.D."/>
            <person name="Nakamura Y."/>
            <person name="Valeeva L.R."/>
            <person name="Shakirov E.V."/>
            <person name="Shippen D.E."/>
            <person name="Wei W.L."/>
            <person name="Yagura M."/>
            <person name="Yamaoka S."/>
            <person name="Yamato K.T."/>
            <person name="Liu C."/>
            <person name="Berger F."/>
        </authorList>
    </citation>
    <scope>NUCLEOTIDE SEQUENCE [LARGE SCALE GENOMIC DNA]</scope>
    <source>
        <strain evidence="6">Tak-1</strain>
    </source>
</reference>
<dbReference type="SUPFAM" id="SSF56784">
    <property type="entry name" value="HAD-like"/>
    <property type="match status" value="1"/>
</dbReference>
<evidence type="ECO:0000256" key="1">
    <source>
        <dbReference type="ARBA" id="ARBA00022729"/>
    </source>
</evidence>
<dbReference type="AlphaFoldDB" id="A0A176VI57"/>
<reference evidence="4 5" key="1">
    <citation type="submission" date="2016-03" db="EMBL/GenBank/DDBJ databases">
        <title>Mechanisms controlling the formation of the plant cell surface in tip-growing cells are functionally conserved among land plants.</title>
        <authorList>
            <person name="Honkanen S."/>
            <person name="Jones V.A."/>
            <person name="Morieri G."/>
            <person name="Champion C."/>
            <person name="Hetherington A.J."/>
            <person name="Kelly S."/>
            <person name="Saint-Marcoux D."/>
            <person name="Proust H."/>
            <person name="Prescott H."/>
            <person name="Dolan L."/>
        </authorList>
    </citation>
    <scope>NUCLEOTIDE SEQUENCE [LARGE SCALE GENOMIC DNA]</scope>
    <source>
        <strain evidence="5">cv. Tak-1 and cv. Tak-2</strain>
        <tissue evidence="4">Whole gametophyte</tissue>
    </source>
</reference>
<evidence type="ECO:0008006" key="7">
    <source>
        <dbReference type="Google" id="ProtNLM"/>
    </source>
</evidence>
<evidence type="ECO:0000313" key="3">
    <source>
        <dbReference type="EMBL" id="BBN08112.1"/>
    </source>
</evidence>
<sequence length="293" mass="33354">MARQSTLGSVLVLTLCLAATVASETDLVIRLDDRQSDGEKECAVFLLKARLGDSDTEVPHQCQDMVRSYLEEEGEKLNVKKECSSFLLNGELNNIQGWMPPPECEDYIASYMEDGQYETDVRVALSAARSYLQSIFPTEGVDAVVFDIDETCLSNLPYYRVHQYGVEKFQKAVFNEYVAQSKQPVMKAALALYQELLQNNWAIIFITGRDEEARSYTSKNLRDAGYESWAELILRQPEEEHDSAVLYKSNRRAALEKKGYRIRASIGDQWSDLEGLSPGMRSFKLPNPMYYIF</sequence>
<gene>
    <name evidence="4" type="ORF">AXG93_17s1000</name>
    <name evidence="3" type="ORF">Mp_4g08980</name>
</gene>
<dbReference type="EMBL" id="LVLJ01003721">
    <property type="protein sequence ID" value="OAE20001.1"/>
    <property type="molecule type" value="Genomic_DNA"/>
</dbReference>
<dbReference type="PANTHER" id="PTHR31284:SF10">
    <property type="entry name" value="ACID PHOSPHATASE-LIKE PROTEIN"/>
    <property type="match status" value="1"/>
</dbReference>
<feature type="signal peptide" evidence="2">
    <location>
        <begin position="1"/>
        <end position="22"/>
    </location>
</feature>
<name>A0A176VI57_MARPO</name>
<dbReference type="Pfam" id="PF03767">
    <property type="entry name" value="Acid_phosphat_B"/>
    <property type="match status" value="1"/>
</dbReference>
<dbReference type="Proteomes" id="UP001162541">
    <property type="component" value="Chromosome 4"/>
</dbReference>
<reference evidence="3" key="2">
    <citation type="journal article" date="2019" name="Curr. Biol.">
        <title>Chromatin organization in early land plants reveals an ancestral association between H3K27me3, transposons, and constitutive heterochromatin.</title>
        <authorList>
            <person name="Montgomery S.A."/>
            <person name="Tanizawa Y."/>
            <person name="Galik B."/>
            <person name="Wang N."/>
            <person name="Ito T."/>
            <person name="Mochizuki T."/>
            <person name="Akimcheva S."/>
            <person name="Bowman J."/>
            <person name="Cognat V."/>
            <person name="Drouard L."/>
            <person name="Ekker H."/>
            <person name="Houng S."/>
            <person name="Kohchi T."/>
            <person name="Lin S."/>
            <person name="Liu L.D."/>
            <person name="Nakamura Y."/>
            <person name="Valeeva L.R."/>
            <person name="Shakirov E.V."/>
            <person name="Shippen D.E."/>
            <person name="Wei W."/>
            <person name="Yagura M."/>
            <person name="Yamaoka S."/>
            <person name="Yamato K.T."/>
            <person name="Liu C."/>
            <person name="Berger F."/>
        </authorList>
    </citation>
    <scope>NUCLEOTIDE SEQUENCE [LARGE SCALE GENOMIC DNA]</scope>
    <source>
        <strain evidence="3">Tak-1</strain>
    </source>
</reference>
<dbReference type="InterPro" id="IPR023214">
    <property type="entry name" value="HAD_sf"/>
</dbReference>
<dbReference type="InterPro" id="IPR005519">
    <property type="entry name" value="Acid_phosphat_B-like"/>
</dbReference>
<evidence type="ECO:0000313" key="5">
    <source>
        <dbReference type="Proteomes" id="UP000077202"/>
    </source>
</evidence>
<dbReference type="InterPro" id="IPR036412">
    <property type="entry name" value="HAD-like_sf"/>
</dbReference>
<organism evidence="4 5">
    <name type="scientific">Marchantia polymorpha subsp. ruderalis</name>
    <dbReference type="NCBI Taxonomy" id="1480154"/>
    <lineage>
        <taxon>Eukaryota</taxon>
        <taxon>Viridiplantae</taxon>
        <taxon>Streptophyta</taxon>
        <taxon>Embryophyta</taxon>
        <taxon>Marchantiophyta</taxon>
        <taxon>Marchantiopsida</taxon>
        <taxon>Marchantiidae</taxon>
        <taxon>Marchantiales</taxon>
        <taxon>Marchantiaceae</taxon>
        <taxon>Marchantia</taxon>
    </lineage>
</organism>
<dbReference type="Proteomes" id="UP000077202">
    <property type="component" value="Unassembled WGS sequence"/>
</dbReference>
<dbReference type="PANTHER" id="PTHR31284">
    <property type="entry name" value="ACID PHOSPHATASE-LIKE PROTEIN"/>
    <property type="match status" value="1"/>
</dbReference>
<feature type="chain" id="PRO_5042333699" description="Acid phosphatase" evidence="2">
    <location>
        <begin position="23"/>
        <end position="293"/>
    </location>
</feature>
<protein>
    <recommendedName>
        <fullName evidence="7">Acid phosphatase</fullName>
    </recommendedName>
</protein>
<dbReference type="EMBL" id="AP019869">
    <property type="protein sequence ID" value="BBN08113.1"/>
    <property type="molecule type" value="Genomic_DNA"/>
</dbReference>
<keyword evidence="5" id="KW-1185">Reference proteome</keyword>
<accession>A0A176VI57</accession>
<dbReference type="EMBL" id="AP019869">
    <property type="protein sequence ID" value="BBN08112.1"/>
    <property type="molecule type" value="Genomic_DNA"/>
</dbReference>
<evidence type="ECO:0000313" key="6">
    <source>
        <dbReference type="Proteomes" id="UP001162541"/>
    </source>
</evidence>
<keyword evidence="1 2" id="KW-0732">Signal</keyword>
<dbReference type="Gene3D" id="3.40.50.1000">
    <property type="entry name" value="HAD superfamily/HAD-like"/>
    <property type="match status" value="1"/>
</dbReference>
<evidence type="ECO:0000256" key="2">
    <source>
        <dbReference type="SAM" id="SignalP"/>
    </source>
</evidence>